<dbReference type="InterPro" id="IPR053354">
    <property type="entry name" value="MGDG_epimerase"/>
</dbReference>
<evidence type="ECO:0000313" key="2">
    <source>
        <dbReference type="Proteomes" id="UP001221757"/>
    </source>
</evidence>
<organism evidence="1 2">
    <name type="scientific">Mycena rosella</name>
    <name type="common">Pink bonnet</name>
    <name type="synonym">Agaricus rosellus</name>
    <dbReference type="NCBI Taxonomy" id="1033263"/>
    <lineage>
        <taxon>Eukaryota</taxon>
        <taxon>Fungi</taxon>
        <taxon>Dikarya</taxon>
        <taxon>Basidiomycota</taxon>
        <taxon>Agaricomycotina</taxon>
        <taxon>Agaricomycetes</taxon>
        <taxon>Agaricomycetidae</taxon>
        <taxon>Agaricales</taxon>
        <taxon>Marasmiineae</taxon>
        <taxon>Mycenaceae</taxon>
        <taxon>Mycena</taxon>
    </lineage>
</organism>
<reference evidence="1" key="1">
    <citation type="submission" date="2023-03" db="EMBL/GenBank/DDBJ databases">
        <title>Massive genome expansion in bonnet fungi (Mycena s.s.) driven by repeated elements and novel gene families across ecological guilds.</title>
        <authorList>
            <consortium name="Lawrence Berkeley National Laboratory"/>
            <person name="Harder C.B."/>
            <person name="Miyauchi S."/>
            <person name="Viragh M."/>
            <person name="Kuo A."/>
            <person name="Thoen E."/>
            <person name="Andreopoulos B."/>
            <person name="Lu D."/>
            <person name="Skrede I."/>
            <person name="Drula E."/>
            <person name="Henrissat B."/>
            <person name="Morin E."/>
            <person name="Kohler A."/>
            <person name="Barry K."/>
            <person name="LaButti K."/>
            <person name="Morin E."/>
            <person name="Salamov A."/>
            <person name="Lipzen A."/>
            <person name="Mereny Z."/>
            <person name="Hegedus B."/>
            <person name="Baldrian P."/>
            <person name="Stursova M."/>
            <person name="Weitz H."/>
            <person name="Taylor A."/>
            <person name="Grigoriev I.V."/>
            <person name="Nagy L.G."/>
            <person name="Martin F."/>
            <person name="Kauserud H."/>
        </authorList>
    </citation>
    <scope>NUCLEOTIDE SEQUENCE</scope>
    <source>
        <strain evidence="1">CBHHK067</strain>
    </source>
</reference>
<sequence length="694" mass="78249">MEACPPPLSKWGNSFCTAKEAIEERIDANEHYLSARENLHHVPSLVDLAAERLANSAAALQDVESLDDVPPIILSVNIWRWHRIPYPALCRALVRLASEGMEPEALEGGANNVDEWILLNEKWLRDGNQPQWKTGLVTFSDTDSVFPDSILSQSGRTIARKGSLPGYELLCDAREPRITIQPSVEAFERTFEHMSDGSLKNLDWNNLFVAGGIVLGTLLSVDSREGERCSDPRWKSSDIDIYVYGLTPGEANQKLQHLFDTFCANLPAGTPTLVVRNCTTITFYARYPLRRIQIVLKLAESPKNILLNFDLDVCAMGWDGASLWMLPRAARALETGCSVFTMSLIRGHYLSDRRASTQERIFKYADKGYSIRILPSYLASLAAQDGHGEKRLSSVADGQRRLTEERIDEMQNRDDSGMEGAVSAWGSGGLLECLLPRFAGYRRSRCLKKGFKTFMRFVALWEMGRRGEVRLRQDIWASTCYQDAMTTYDDAPTPRYRWDERFDIAAFQTHMARANADELRNWADTDFHRRLDRLGAIEGFQRTASAASVDALLAEAQDIRMQVLLPCAFAAYANDVVRAAQARAGLRETALLVPTVRGRGTFDLAGAAADPQADGLFLWRVGAELMWQQLDRAVDEVFEALYAFRRVNEHLRDPPVFQARRLGNEFARRKVYSEFDAFAGWVGLEKKKAKKKKR</sequence>
<dbReference type="Proteomes" id="UP001221757">
    <property type="component" value="Unassembled WGS sequence"/>
</dbReference>
<proteinExistence type="predicted"/>
<comment type="caution">
    <text evidence="1">The sequence shown here is derived from an EMBL/GenBank/DDBJ whole genome shotgun (WGS) entry which is preliminary data.</text>
</comment>
<protein>
    <submittedName>
        <fullName evidence="1">Uncharacterized protein</fullName>
    </submittedName>
</protein>
<keyword evidence="2" id="KW-1185">Reference proteome</keyword>
<evidence type="ECO:0000313" key="1">
    <source>
        <dbReference type="EMBL" id="KAJ7698595.1"/>
    </source>
</evidence>
<dbReference type="EMBL" id="JARKIE010000025">
    <property type="protein sequence ID" value="KAJ7698595.1"/>
    <property type="molecule type" value="Genomic_DNA"/>
</dbReference>
<accession>A0AAD7GJZ6</accession>
<dbReference type="AlphaFoldDB" id="A0AAD7GJZ6"/>
<name>A0AAD7GJZ6_MYCRO</name>
<dbReference type="PANTHER" id="PTHR43558:SF6">
    <property type="entry name" value="REDUCTASE, PUTATIVE (AFU_ORTHOLOGUE AFUA_3G10540)-RELATED"/>
    <property type="match status" value="1"/>
</dbReference>
<gene>
    <name evidence="1" type="ORF">B0H17DRAFT_1328498</name>
</gene>
<dbReference type="PANTHER" id="PTHR43558">
    <property type="entry name" value="REDUCTASE, PUTATIVE (AFU_ORTHOLOGUE AFUA_3G10540)-RELATED"/>
    <property type="match status" value="1"/>
</dbReference>